<dbReference type="Gene3D" id="3.30.420.10">
    <property type="entry name" value="Ribonuclease H-like superfamily/Ribonuclease H"/>
    <property type="match status" value="1"/>
</dbReference>
<dbReference type="CDD" id="cd06127">
    <property type="entry name" value="DEDDh"/>
    <property type="match status" value="1"/>
</dbReference>
<dbReference type="PANTHER" id="PTHR30231:SF4">
    <property type="entry name" value="PROTEIN NEN2"/>
    <property type="match status" value="1"/>
</dbReference>
<dbReference type="RefSeq" id="WP_074225508.1">
    <property type="nucleotide sequence ID" value="NZ_FSRC01000002.1"/>
</dbReference>
<protein>
    <submittedName>
        <fullName evidence="5">DNA polymerase III, epsilon subunit</fullName>
    </submittedName>
</protein>
<dbReference type="InterPro" id="IPR013520">
    <property type="entry name" value="Ribonucl_H"/>
</dbReference>
<dbReference type="GO" id="GO:0003676">
    <property type="term" value="F:nucleic acid binding"/>
    <property type="evidence" value="ECO:0007669"/>
    <property type="project" value="InterPro"/>
</dbReference>
<evidence type="ECO:0000256" key="2">
    <source>
        <dbReference type="ARBA" id="ARBA00022801"/>
    </source>
</evidence>
<dbReference type="EMBL" id="FSRC01000002">
    <property type="protein sequence ID" value="SIN98367.1"/>
    <property type="molecule type" value="Genomic_DNA"/>
</dbReference>
<dbReference type="GO" id="GO:0008408">
    <property type="term" value="F:3'-5' exonuclease activity"/>
    <property type="evidence" value="ECO:0007669"/>
    <property type="project" value="TreeGrafter"/>
</dbReference>
<keyword evidence="2" id="KW-0378">Hydrolase</keyword>
<accession>A0A1N6FT28</accession>
<dbReference type="SMART" id="SM00479">
    <property type="entry name" value="EXOIII"/>
    <property type="match status" value="1"/>
</dbReference>
<organism evidence="5 6">
    <name type="scientific">Algoriphagus halophilus</name>
    <dbReference type="NCBI Taxonomy" id="226505"/>
    <lineage>
        <taxon>Bacteria</taxon>
        <taxon>Pseudomonadati</taxon>
        <taxon>Bacteroidota</taxon>
        <taxon>Cytophagia</taxon>
        <taxon>Cytophagales</taxon>
        <taxon>Cyclobacteriaceae</taxon>
        <taxon>Algoriphagus</taxon>
    </lineage>
</organism>
<dbReference type="OrthoDB" id="9803913at2"/>
<evidence type="ECO:0000256" key="3">
    <source>
        <dbReference type="ARBA" id="ARBA00022839"/>
    </source>
</evidence>
<dbReference type="Proteomes" id="UP000185221">
    <property type="component" value="Unassembled WGS sequence"/>
</dbReference>
<proteinExistence type="predicted"/>
<keyword evidence="3" id="KW-0269">Exonuclease</keyword>
<name>A0A1N6FT28_9BACT</name>
<sequence>MSWSFFKKKISPKSFVKDFLKEFKSSIPEVRQFDELSFVVLDTETTGLDLSKDHILSFGAVKIQEQKIHVSTAVEWYLASSKTGKEAIPVHGLLKNEEEISLETFAIQLLSYLGNHVIIGHSINFDLAMLEKALRPFGLVDFPNSSIDTRDLAIRLDHGLMVDPSRINFQDYTLDSLCKRFEIETDDRHTAGGDAFLTANLFLKLLKLASKKGINNWGRLKK</sequence>
<keyword evidence="1" id="KW-0540">Nuclease</keyword>
<dbReference type="PANTHER" id="PTHR30231">
    <property type="entry name" value="DNA POLYMERASE III SUBUNIT EPSILON"/>
    <property type="match status" value="1"/>
</dbReference>
<evidence type="ECO:0000313" key="6">
    <source>
        <dbReference type="Proteomes" id="UP000185221"/>
    </source>
</evidence>
<feature type="domain" description="Exonuclease" evidence="4">
    <location>
        <begin position="37"/>
        <end position="211"/>
    </location>
</feature>
<dbReference type="AlphaFoldDB" id="A0A1N6FT28"/>
<dbReference type="Pfam" id="PF00929">
    <property type="entry name" value="RNase_T"/>
    <property type="match status" value="1"/>
</dbReference>
<dbReference type="STRING" id="226505.SAMN05444394_2700"/>
<gene>
    <name evidence="5" type="ORF">SAMN05444394_2700</name>
</gene>
<dbReference type="GO" id="GO:0006259">
    <property type="term" value="P:DNA metabolic process"/>
    <property type="evidence" value="ECO:0007669"/>
    <property type="project" value="UniProtKB-ARBA"/>
</dbReference>
<dbReference type="InterPro" id="IPR012337">
    <property type="entry name" value="RNaseH-like_sf"/>
</dbReference>
<evidence type="ECO:0000313" key="5">
    <source>
        <dbReference type="EMBL" id="SIN98367.1"/>
    </source>
</evidence>
<evidence type="ECO:0000259" key="4">
    <source>
        <dbReference type="SMART" id="SM00479"/>
    </source>
</evidence>
<keyword evidence="6" id="KW-1185">Reference proteome</keyword>
<evidence type="ECO:0000256" key="1">
    <source>
        <dbReference type="ARBA" id="ARBA00022722"/>
    </source>
</evidence>
<dbReference type="SUPFAM" id="SSF53098">
    <property type="entry name" value="Ribonuclease H-like"/>
    <property type="match status" value="1"/>
</dbReference>
<reference evidence="6" key="1">
    <citation type="submission" date="2016-11" db="EMBL/GenBank/DDBJ databases">
        <authorList>
            <person name="Varghese N."/>
            <person name="Submissions S."/>
        </authorList>
    </citation>
    <scope>NUCLEOTIDE SEQUENCE [LARGE SCALE GENOMIC DNA]</scope>
    <source>
        <strain evidence="6">DSM 15292</strain>
    </source>
</reference>
<dbReference type="GO" id="GO:0005829">
    <property type="term" value="C:cytosol"/>
    <property type="evidence" value="ECO:0007669"/>
    <property type="project" value="TreeGrafter"/>
</dbReference>
<dbReference type="InterPro" id="IPR036397">
    <property type="entry name" value="RNaseH_sf"/>
</dbReference>